<dbReference type="HOGENOM" id="CLU_1102783_0_0_1"/>
<feature type="region of interest" description="Disordered" evidence="1">
    <location>
        <begin position="213"/>
        <end position="246"/>
    </location>
</feature>
<organism evidence="2 3">
    <name type="scientific">Eutypa lata (strain UCR-EL1)</name>
    <name type="common">Grapevine dieback disease fungus</name>
    <name type="synonym">Eutypa armeniacae</name>
    <dbReference type="NCBI Taxonomy" id="1287681"/>
    <lineage>
        <taxon>Eukaryota</taxon>
        <taxon>Fungi</taxon>
        <taxon>Dikarya</taxon>
        <taxon>Ascomycota</taxon>
        <taxon>Pezizomycotina</taxon>
        <taxon>Sordariomycetes</taxon>
        <taxon>Xylariomycetidae</taxon>
        <taxon>Xylariales</taxon>
        <taxon>Diatrypaceae</taxon>
        <taxon>Eutypa</taxon>
    </lineage>
</organism>
<dbReference type="Proteomes" id="UP000012174">
    <property type="component" value="Unassembled WGS sequence"/>
</dbReference>
<accession>M7TL82</accession>
<feature type="compositionally biased region" description="Acidic residues" evidence="1">
    <location>
        <begin position="213"/>
        <end position="224"/>
    </location>
</feature>
<keyword evidence="3" id="KW-1185">Reference proteome</keyword>
<name>M7TL82_EUTLA</name>
<dbReference type="KEGG" id="ela:UCREL1_2257"/>
<gene>
    <name evidence="2" type="ORF">UCREL1_2257</name>
</gene>
<evidence type="ECO:0000256" key="1">
    <source>
        <dbReference type="SAM" id="MobiDB-lite"/>
    </source>
</evidence>
<reference evidence="3" key="1">
    <citation type="journal article" date="2013" name="Genome Announc.">
        <title>Draft genome sequence of the grapevine dieback fungus Eutypa lata UCR-EL1.</title>
        <authorList>
            <person name="Blanco-Ulate B."/>
            <person name="Rolshausen P.E."/>
            <person name="Cantu D."/>
        </authorList>
    </citation>
    <scope>NUCLEOTIDE SEQUENCE [LARGE SCALE GENOMIC DNA]</scope>
    <source>
        <strain evidence="3">UCR-EL1</strain>
    </source>
</reference>
<proteinExistence type="predicted"/>
<evidence type="ECO:0000313" key="3">
    <source>
        <dbReference type="Proteomes" id="UP000012174"/>
    </source>
</evidence>
<protein>
    <submittedName>
        <fullName evidence="2">Uncharacterized protein</fullName>
    </submittedName>
</protein>
<dbReference type="EMBL" id="KB705797">
    <property type="protein sequence ID" value="EMR70696.1"/>
    <property type="molecule type" value="Genomic_DNA"/>
</dbReference>
<sequence>MSSFFDLVSSKPLMASRQTGGLKSMKAVINGLKKSKTDENYLPPALRCRGSLPPTPSEQCVRDLDRILNPDLLECEGFSEVIDEDICPIDYDDDYEVVDGVNPQLHTLKSASAWAHSFPNVSPSGHSLSKVKPVAFQRHSAKRGTSKDSRSAQVVTCGPDLKSVEAGNEIGDGIRLAKTSQDTLHSDPAPADENQVLCFGRKRPIFQPPPLEEEFTDEEEEQSDSDGWSIIDEESDYSDPSASGEMLTHDHQKAKCVLDHAGNELDSSCPRIHPLFAAKYGSFFQFQLQ</sequence>
<dbReference type="AlphaFoldDB" id="M7TL82"/>
<evidence type="ECO:0000313" key="2">
    <source>
        <dbReference type="EMBL" id="EMR70696.1"/>
    </source>
</evidence>